<dbReference type="EMBL" id="LGRX02033561">
    <property type="protein sequence ID" value="KAK3240742.1"/>
    <property type="molecule type" value="Genomic_DNA"/>
</dbReference>
<organism evidence="6 7">
    <name type="scientific">Cymbomonas tetramitiformis</name>
    <dbReference type="NCBI Taxonomy" id="36881"/>
    <lineage>
        <taxon>Eukaryota</taxon>
        <taxon>Viridiplantae</taxon>
        <taxon>Chlorophyta</taxon>
        <taxon>Pyramimonadophyceae</taxon>
        <taxon>Pyramimonadales</taxon>
        <taxon>Pyramimonadaceae</taxon>
        <taxon>Cymbomonas</taxon>
    </lineage>
</organism>
<dbReference type="Proteomes" id="UP001190700">
    <property type="component" value="Unassembled WGS sequence"/>
</dbReference>
<feature type="transmembrane region" description="Helical" evidence="5">
    <location>
        <begin position="1460"/>
        <end position="1483"/>
    </location>
</feature>
<keyword evidence="5" id="KW-1133">Transmembrane helix</keyword>
<evidence type="ECO:0000313" key="6">
    <source>
        <dbReference type="EMBL" id="KAK3240742.1"/>
    </source>
</evidence>
<feature type="transmembrane region" description="Helical" evidence="5">
    <location>
        <begin position="1692"/>
        <end position="1713"/>
    </location>
</feature>
<keyword evidence="7" id="KW-1185">Reference proteome</keyword>
<feature type="repeat" description="ANK" evidence="1">
    <location>
        <begin position="1423"/>
        <end position="1449"/>
    </location>
</feature>
<evidence type="ECO:0000256" key="3">
    <source>
        <dbReference type="SAM" id="Coils"/>
    </source>
</evidence>
<feature type="transmembrane region" description="Helical" evidence="5">
    <location>
        <begin position="1929"/>
        <end position="1950"/>
    </location>
</feature>
<dbReference type="Gene3D" id="1.25.40.10">
    <property type="entry name" value="Tetratricopeptide repeat domain"/>
    <property type="match status" value="3"/>
</dbReference>
<keyword evidence="5" id="KW-0472">Membrane</keyword>
<feature type="region of interest" description="Disordered" evidence="4">
    <location>
        <begin position="1985"/>
        <end position="2018"/>
    </location>
</feature>
<dbReference type="PROSITE" id="PS50297">
    <property type="entry name" value="ANK_REP_REGION"/>
    <property type="match status" value="2"/>
</dbReference>
<evidence type="ECO:0000256" key="4">
    <source>
        <dbReference type="SAM" id="MobiDB-lite"/>
    </source>
</evidence>
<feature type="transmembrane region" description="Helical" evidence="5">
    <location>
        <begin position="1887"/>
        <end position="1909"/>
    </location>
</feature>
<feature type="repeat" description="TPR" evidence="2">
    <location>
        <begin position="825"/>
        <end position="858"/>
    </location>
</feature>
<protein>
    <submittedName>
        <fullName evidence="6">Uncharacterized protein</fullName>
    </submittedName>
</protein>
<feature type="coiled-coil region" evidence="3">
    <location>
        <begin position="918"/>
        <end position="952"/>
    </location>
</feature>
<keyword evidence="2" id="KW-0802">TPR repeat</keyword>
<evidence type="ECO:0000313" key="7">
    <source>
        <dbReference type="Proteomes" id="UP001190700"/>
    </source>
</evidence>
<feature type="repeat" description="ANK" evidence="1">
    <location>
        <begin position="1156"/>
        <end position="1188"/>
    </location>
</feature>
<name>A0AAE0EUP9_9CHLO</name>
<gene>
    <name evidence="6" type="ORF">CYMTET_49440</name>
</gene>
<dbReference type="PROSITE" id="PS50005">
    <property type="entry name" value="TPR"/>
    <property type="match status" value="2"/>
</dbReference>
<dbReference type="Gene3D" id="1.25.40.20">
    <property type="entry name" value="Ankyrin repeat-containing domain"/>
    <property type="match status" value="2"/>
</dbReference>
<dbReference type="PANTHER" id="PTHR10098">
    <property type="entry name" value="RAPSYN-RELATED"/>
    <property type="match status" value="1"/>
</dbReference>
<feature type="transmembrane region" description="Helical" evidence="5">
    <location>
        <begin position="1566"/>
        <end position="1588"/>
    </location>
</feature>
<feature type="compositionally biased region" description="Basic and acidic residues" evidence="4">
    <location>
        <begin position="2102"/>
        <end position="2115"/>
    </location>
</feature>
<dbReference type="SUPFAM" id="SSF48452">
    <property type="entry name" value="TPR-like"/>
    <property type="match status" value="3"/>
</dbReference>
<evidence type="ECO:0000256" key="5">
    <source>
        <dbReference type="SAM" id="Phobius"/>
    </source>
</evidence>
<feature type="repeat" description="TPR" evidence="2">
    <location>
        <begin position="956"/>
        <end position="989"/>
    </location>
</feature>
<accession>A0AAE0EUP9</accession>
<keyword evidence="1" id="KW-0040">ANK repeat</keyword>
<evidence type="ECO:0000256" key="1">
    <source>
        <dbReference type="PROSITE-ProRule" id="PRU00023"/>
    </source>
</evidence>
<dbReference type="InterPro" id="IPR036770">
    <property type="entry name" value="Ankyrin_rpt-contain_sf"/>
</dbReference>
<dbReference type="PROSITE" id="PS50088">
    <property type="entry name" value="ANK_REPEAT"/>
    <property type="match status" value="2"/>
</dbReference>
<evidence type="ECO:0000256" key="2">
    <source>
        <dbReference type="PROSITE-ProRule" id="PRU00339"/>
    </source>
</evidence>
<feature type="transmembrane region" description="Helical" evidence="5">
    <location>
        <begin position="1744"/>
        <end position="1763"/>
    </location>
</feature>
<dbReference type="SMART" id="SM00028">
    <property type="entry name" value="TPR"/>
    <property type="match status" value="8"/>
</dbReference>
<proteinExistence type="predicted"/>
<dbReference type="SMART" id="SM00248">
    <property type="entry name" value="ANK"/>
    <property type="match status" value="5"/>
</dbReference>
<feature type="compositionally biased region" description="Polar residues" evidence="4">
    <location>
        <begin position="2053"/>
        <end position="2065"/>
    </location>
</feature>
<dbReference type="PROSITE" id="PS50293">
    <property type="entry name" value="TPR_REGION"/>
    <property type="match status" value="1"/>
</dbReference>
<dbReference type="InterPro" id="IPR019734">
    <property type="entry name" value="TPR_rpt"/>
</dbReference>
<feature type="region of interest" description="Disordered" evidence="4">
    <location>
        <begin position="2042"/>
        <end position="2116"/>
    </location>
</feature>
<feature type="compositionally biased region" description="Polar residues" evidence="4">
    <location>
        <begin position="1996"/>
        <end position="2013"/>
    </location>
</feature>
<dbReference type="SUPFAM" id="SSF48403">
    <property type="entry name" value="Ankyrin repeat"/>
    <property type="match status" value="1"/>
</dbReference>
<dbReference type="InterPro" id="IPR011990">
    <property type="entry name" value="TPR-like_helical_dom_sf"/>
</dbReference>
<dbReference type="PANTHER" id="PTHR10098:SF108">
    <property type="entry name" value="TETRATRICOPEPTIDE REPEAT PROTEIN 28"/>
    <property type="match status" value="1"/>
</dbReference>
<keyword evidence="3" id="KW-0175">Coiled coil</keyword>
<reference evidence="6 7" key="1">
    <citation type="journal article" date="2015" name="Genome Biol. Evol.">
        <title>Comparative Genomics of a Bacterivorous Green Alga Reveals Evolutionary Causalities and Consequences of Phago-Mixotrophic Mode of Nutrition.</title>
        <authorList>
            <person name="Burns J.A."/>
            <person name="Paasch A."/>
            <person name="Narechania A."/>
            <person name="Kim E."/>
        </authorList>
    </citation>
    <scope>NUCLEOTIDE SEQUENCE [LARGE SCALE GENOMIC DNA]</scope>
    <source>
        <strain evidence="6 7">PLY_AMNH</strain>
    </source>
</reference>
<dbReference type="Pfam" id="PF13857">
    <property type="entry name" value="Ank_5"/>
    <property type="match status" value="1"/>
</dbReference>
<dbReference type="Pfam" id="PF13424">
    <property type="entry name" value="TPR_12"/>
    <property type="match status" value="1"/>
</dbReference>
<keyword evidence="5" id="KW-0812">Transmembrane</keyword>
<dbReference type="InterPro" id="IPR002110">
    <property type="entry name" value="Ankyrin_rpt"/>
</dbReference>
<feature type="transmembrane region" description="Helical" evidence="5">
    <location>
        <begin position="1531"/>
        <end position="1554"/>
    </location>
</feature>
<feature type="region of interest" description="Disordered" evidence="4">
    <location>
        <begin position="2136"/>
        <end position="2160"/>
    </location>
</feature>
<comment type="caution">
    <text evidence="6">The sequence shown here is derived from an EMBL/GenBank/DDBJ whole genome shotgun (WGS) entry which is preliminary data.</text>
</comment>
<feature type="transmembrane region" description="Helical" evidence="5">
    <location>
        <begin position="1855"/>
        <end position="1875"/>
    </location>
</feature>
<sequence length="2181" mass="246490">MAESAEQLEISLKSARARRDVDCELQVLTKLAKKYYTDEKYRESLRHLKSAATLHKNSGNKDRQFKILLNISQLQETIEEFDGAIETLFEAKALDIDKGMALEELTRLLHSRLPEGADVYVAQMGELIEYSLSAVTDRSRVVPLCMELGSHLCSSNQEAAIPVLERGIACCEEINDQKGTAPMLHNLALIFEQRNEWDRVIVLKEKQVVATAELKDGEQEATCHRTLAYAYYNTEKYEESLSAMRKACDLFQSFKNHSQYQLGISHIGRTLEKMGRSEEAASEVGELAKNELDLSGYVLLQLANNKSRELSEIALPAALVLRMQLLQLYERAATAFASEGVTKEECTARIYAATTCLELGEYHGMADKARGAANTFREVRETLLTLGSEDTKENILLCHYNEARMHHSLGDEIQALEVTKAGITRAEADDMCASKSYLSMLMFMASHHASKTPPNFDAAVPILKRVRTVLTESENDPIHQIQCLKLLQNALQKVNMADERFEVLEELNTLMLQTCPDQTSPAELWSMQVILVEEYSQRSLYAKAEAMVEEQIGYCKSNLDDKGQIEAMKVMAELKETQGKHDEYRDILNVCFQSNNENLEEQFQTKVNVGRNFAENKQTADALRVYAEATSIAHLVVDAYEKLDMESQDVLQGFKAYTKLANICIIVGHCHTHPPNEKFNDAVAFYEEGEIERSAAGLSDLYRAGGTDKKTLEAVGKIFGSHLVECNLANVFSALDLDLPFKSTKEAMSALKAYPGSIPAVIQVGINNLNSKSAELVTALSKFEAEMADVYQEYANCLCNTGQYKEARRQCQLALKLVSEKSHEAVIYGTLGKVYHKIGDRKQAVEYYERMLKLASETESEKGSALVTENIVESLTCLGTLEQELGKDDPKYFDSAREKLARAFHLSEQLGDIAQARAAGNLANLDIVMNKLEEAEREHEHAMKIYNKHDMKHNHGTAHQNLGVIAMKMGKEEKALKHFQEAHEIGEMVGDMHSSGQAGLHLADLYLSRLVKMYMSCKDSSMGEKLKTFETMEPDQIALEKNLQLVQNIDNLMEQEYELANHMLKLSSQYFQLMLKKEGVKQSERLRRIPWYRFRNRKKLSVEEMRYKKMAENQEEERIRLCARHKLLDKLKETLSQAANSQKTGMDININAGDEKQVTALHLAAEHGHLEVVEMLHNFDAMMNVETTAFESALELALINGHSKVVTFLKDDVGVMPFLKARCGVKLQQLRMDRSDDFRWSDYHEMAWTGRITEDLSDYQDKDFFGRTTFHIACFRGHVKWVNTRLRSCRTAEASSWLASPFSTGLPLRTHRALNADVASHDYASMALSELPVPLDSAPAMPGSARRLRRRLGAAAAGGFLPRSAAFSTVAKADGQGWTALHWACAATCKDHEEQLVIEVVKSLMDVVEEDKKRVLLNRADHHGYTPLQIAHAYGNNEIYNLLKEEGASFTGWLYWAPRYILFFLIQIPYIIMFPIIVVSFMIRGTRLTRTLGRIPKFIKVLLGQKVNTTEKERKRHKLGSEEDKGHGREIAIFWFCLLFVGSAWGFPMIFAFFLMPNIPARDQGWWAFVSLCGYMANIFIFLLACFVKARKETELNVVRHPMTKVRFELFWKSDEKFTSFKRNLGNSFRLTLFVYDFVAFSYLALPSEELSEAAKDNSDSEPTWDENSEFFQWIRENLSITMMEFDTSYEFSFWGAVALFGLWAVLSSYLGLSMLVLQFPNMQAVFPFVRPDFYGRIPGMAQIFPLLFSIFLPVSTVFFQALDCTYNSDSDTPATLDISPDIECWQGNHRLYAMLAMSCQVYFIPSCAIYGTHFLEHDTDTCDVRLIAKYMMLENVAKWTISMVNTFFSTKPDLAPQVTCLVCMSILSYANLVWQPCKRLIYVNLFRGLGFALVAWQAFCYTYAMFVIDRDIGEPYNEITLGSSTFDTWKILAVGGGGIAFAYGLGKLAQTSFARWKKKKGMISMMSGFSPMSHMPRSLTAKFARKQNDRKESASQHTQRRSSTMSVNSTSRPIRRPTILLKHETKNLFARLFTFNPLSKARSRNDSAGRLKQNSNSKRVSQVWDSFRRSGGTGSIDGVEKLASSFEMGEMGDIAEGSPGQERDERGMTSEKSSKYRCKSLVQYNTNPLIAPGAEVEALHRDMRSSAPPRPSTHEDADVALPRMNAMSTSSTVSPMLQAG</sequence>